<dbReference type="AlphaFoldDB" id="A0A947DFT1"/>
<evidence type="ECO:0000313" key="2">
    <source>
        <dbReference type="EMBL" id="MBT9316297.1"/>
    </source>
</evidence>
<dbReference type="Proteomes" id="UP000717364">
    <property type="component" value="Unassembled WGS sequence"/>
</dbReference>
<sequence>MAIKIIDSKGEADSVTLPGLGRLSIGTALNGIPVRLLQTKLSASFADRFTIEEVADKPVTPKKTTRSKKRGVQSSD</sequence>
<dbReference type="RefSeq" id="WP_215609365.1">
    <property type="nucleotide sequence ID" value="NZ_JADOES010000023.1"/>
</dbReference>
<evidence type="ECO:0000313" key="3">
    <source>
        <dbReference type="Proteomes" id="UP000717364"/>
    </source>
</evidence>
<comment type="caution">
    <text evidence="2">The sequence shown here is derived from an EMBL/GenBank/DDBJ whole genome shotgun (WGS) entry which is preliminary data.</text>
</comment>
<dbReference type="EMBL" id="JADOES010000023">
    <property type="protein sequence ID" value="MBT9316297.1"/>
    <property type="molecule type" value="Genomic_DNA"/>
</dbReference>
<keyword evidence="3" id="KW-1185">Reference proteome</keyword>
<organism evidence="2 3">
    <name type="scientific">Leptothoe spongobia TAU-MAC 1115</name>
    <dbReference type="NCBI Taxonomy" id="1967444"/>
    <lineage>
        <taxon>Bacteria</taxon>
        <taxon>Bacillati</taxon>
        <taxon>Cyanobacteriota</taxon>
        <taxon>Cyanophyceae</taxon>
        <taxon>Nodosilineales</taxon>
        <taxon>Cymatolegaceae</taxon>
        <taxon>Leptothoe</taxon>
        <taxon>Leptothoe spongobia</taxon>
    </lineage>
</organism>
<gene>
    <name evidence="2" type="ORF">IXB50_12775</name>
</gene>
<proteinExistence type="predicted"/>
<name>A0A947DFT1_9CYAN</name>
<feature type="region of interest" description="Disordered" evidence="1">
    <location>
        <begin position="56"/>
        <end position="76"/>
    </location>
</feature>
<accession>A0A947DFT1</accession>
<evidence type="ECO:0000256" key="1">
    <source>
        <dbReference type="SAM" id="MobiDB-lite"/>
    </source>
</evidence>
<feature type="compositionally biased region" description="Basic residues" evidence="1">
    <location>
        <begin position="63"/>
        <end position="76"/>
    </location>
</feature>
<reference evidence="2" key="2">
    <citation type="journal article" date="2021" name="Mar. Drugs">
        <title>Genome Reduction and Secondary Metabolism of the Marine Sponge-Associated Cyanobacterium Leptothoe.</title>
        <authorList>
            <person name="Konstantinou D."/>
            <person name="Popin R.V."/>
            <person name="Fewer D.P."/>
            <person name="Sivonen K."/>
            <person name="Gkelis S."/>
        </authorList>
    </citation>
    <scope>NUCLEOTIDE SEQUENCE</scope>
    <source>
        <strain evidence="2">TAU-MAC 1115</strain>
    </source>
</reference>
<protein>
    <submittedName>
        <fullName evidence="2">Uncharacterized protein</fullName>
    </submittedName>
</protein>
<reference evidence="2" key="1">
    <citation type="submission" date="2020-11" db="EMBL/GenBank/DDBJ databases">
        <authorList>
            <person name="Konstantinou D."/>
            <person name="Gkelis S."/>
            <person name="Popin R."/>
            <person name="Fewer D."/>
            <person name="Sivonen K."/>
        </authorList>
    </citation>
    <scope>NUCLEOTIDE SEQUENCE</scope>
    <source>
        <strain evidence="2">TAU-MAC 1115</strain>
    </source>
</reference>